<dbReference type="PANTHER" id="PTHR10584">
    <property type="entry name" value="SUGAR KINASE"/>
    <property type="match status" value="1"/>
</dbReference>
<keyword evidence="7 9" id="KW-0630">Potassium</keyword>
<evidence type="ECO:0000256" key="7">
    <source>
        <dbReference type="ARBA" id="ARBA00022958"/>
    </source>
</evidence>
<evidence type="ECO:0000256" key="8">
    <source>
        <dbReference type="ARBA" id="ARBA00023277"/>
    </source>
</evidence>
<feature type="binding site" evidence="9">
    <location>
        <position position="286"/>
    </location>
    <ligand>
        <name>K(+)</name>
        <dbReference type="ChEBI" id="CHEBI:29103"/>
    </ligand>
</feature>
<protein>
    <recommendedName>
        <fullName evidence="9">Ribokinase</fullName>
        <shortName evidence="9">RK</shortName>
        <ecNumber evidence="9">2.7.1.15</ecNumber>
    </recommendedName>
</protein>
<keyword evidence="1 9" id="KW-0808">Transferase</keyword>
<feature type="binding site" evidence="9">
    <location>
        <position position="289"/>
    </location>
    <ligand>
        <name>K(+)</name>
        <dbReference type="ChEBI" id="CHEBI:29103"/>
    </ligand>
</feature>
<keyword evidence="12" id="KW-1185">Reference proteome</keyword>
<dbReference type="EMBL" id="CP063450">
    <property type="protein sequence ID" value="QOV98449.1"/>
    <property type="molecule type" value="Genomic_DNA"/>
</dbReference>
<comment type="subcellular location">
    <subcellularLocation>
        <location evidence="9">Cytoplasm</location>
    </subcellularLocation>
</comment>
<dbReference type="GO" id="GO:0005829">
    <property type="term" value="C:cytosol"/>
    <property type="evidence" value="ECO:0007669"/>
    <property type="project" value="TreeGrafter"/>
</dbReference>
<dbReference type="RefSeq" id="WP_193902736.1">
    <property type="nucleotide sequence ID" value="NZ_CP063450.1"/>
</dbReference>
<evidence type="ECO:0000313" key="12">
    <source>
        <dbReference type="Proteomes" id="UP000593818"/>
    </source>
</evidence>
<dbReference type="InterPro" id="IPR029056">
    <property type="entry name" value="Ribokinase-like"/>
</dbReference>
<evidence type="ECO:0000256" key="4">
    <source>
        <dbReference type="ARBA" id="ARBA00022777"/>
    </source>
</evidence>
<dbReference type="GO" id="GO:0004747">
    <property type="term" value="F:ribokinase activity"/>
    <property type="evidence" value="ECO:0007669"/>
    <property type="project" value="UniProtKB-UniRule"/>
</dbReference>
<dbReference type="UniPathway" id="UPA00916">
    <property type="reaction ID" value="UER00889"/>
</dbReference>
<keyword evidence="5 9" id="KW-0067">ATP-binding</keyword>
<dbReference type="PANTHER" id="PTHR10584:SF166">
    <property type="entry name" value="RIBOKINASE"/>
    <property type="match status" value="1"/>
</dbReference>
<dbReference type="GO" id="GO:0046872">
    <property type="term" value="F:metal ion binding"/>
    <property type="evidence" value="ECO:0007669"/>
    <property type="project" value="UniProtKB-KW"/>
</dbReference>
<feature type="binding site" evidence="9">
    <location>
        <position position="186"/>
    </location>
    <ligand>
        <name>ATP</name>
        <dbReference type="ChEBI" id="CHEBI:30616"/>
    </ligand>
</feature>
<dbReference type="InterPro" id="IPR002139">
    <property type="entry name" value="Ribo/fructo_kinase"/>
</dbReference>
<feature type="binding site" evidence="9">
    <location>
        <begin position="12"/>
        <end position="14"/>
    </location>
    <ligand>
        <name>substrate</name>
    </ligand>
</feature>
<dbReference type="EC" id="2.7.1.15" evidence="9"/>
<dbReference type="HAMAP" id="MF_01987">
    <property type="entry name" value="Ribokinase"/>
    <property type="match status" value="1"/>
</dbReference>
<keyword evidence="3 9" id="KW-0547">Nucleotide-binding</keyword>
<dbReference type="InterPro" id="IPR011611">
    <property type="entry name" value="PfkB_dom"/>
</dbReference>
<accession>A0A7M2XLA8</accession>
<dbReference type="GO" id="GO:0019303">
    <property type="term" value="P:D-ribose catabolic process"/>
    <property type="evidence" value="ECO:0007669"/>
    <property type="project" value="UniProtKB-UniRule"/>
</dbReference>
<comment type="function">
    <text evidence="9">Catalyzes the phosphorylation of ribose at O-5 in a reaction requiring ATP and magnesium. The resulting D-ribose-5-phosphate can then be used either for sythesis of nucleotides, histidine, and tryptophan, or as a component of the pentose phosphate pathway.</text>
</comment>
<proteinExistence type="inferred from homology"/>
<comment type="caution">
    <text evidence="9">Lacks conserved residue(s) required for the propagation of feature annotation.</text>
</comment>
<feature type="binding site" evidence="9">
    <location>
        <begin position="40"/>
        <end position="44"/>
    </location>
    <ligand>
        <name>substrate</name>
    </ligand>
</feature>
<comment type="cofactor">
    <cofactor evidence="9">
        <name>Mg(2+)</name>
        <dbReference type="ChEBI" id="CHEBI:18420"/>
    </cofactor>
    <text evidence="9">Requires a divalent cation, most likely magnesium in vivo, as an electrophilic catalyst to aid phosphoryl group transfer. It is the chelate of the metal and the nucleotide that is the actual substrate.</text>
</comment>
<evidence type="ECO:0000259" key="10">
    <source>
        <dbReference type="Pfam" id="PF00294"/>
    </source>
</evidence>
<sequence>MSNGVLVVGALNVDLVVAVDRLPGPGETVVGPRLDKFGGGKGANAAIAAARMNVPVRYCGAIGDDELGREALVELRASGVDVTDVAVLDDTATGTALIVVDAVGENQIAVAAGANAALTPALVRRAVERASGWAGCVLVSTEILPAAVEAAVSTASDMGLHCVLNPAPVRNEFIASAHAASVLTPNSSELRDLCAALSIPFTDVGDASANVARATGACLVVTRGDKGAIVAYPDGTIEPVPALQVSDVRDTTGAGDTFNGVLAASLSSGMPLGAASALAVTAASLSVRHVGARTGMPIADEVNAAHV</sequence>
<evidence type="ECO:0000256" key="6">
    <source>
        <dbReference type="ARBA" id="ARBA00022842"/>
    </source>
</evidence>
<dbReference type="SUPFAM" id="SSF53613">
    <property type="entry name" value="Ribokinase-like"/>
    <property type="match status" value="1"/>
</dbReference>
<reference evidence="11 12" key="1">
    <citation type="submission" date="2020-10" db="EMBL/GenBank/DDBJ databases">
        <title>Whole genome sequence of oil-degrading bacteria Rhodococcus pyridinivorans strain 5Ap.</title>
        <authorList>
            <person name="Akhremchuk A.E."/>
            <person name="Valentovich L.N."/>
            <person name="Charniauskaya M.I."/>
            <person name="Bukliarevich H.A."/>
            <person name="Titok M.A."/>
        </authorList>
    </citation>
    <scope>NUCLEOTIDE SEQUENCE [LARGE SCALE GENOMIC DNA]</scope>
    <source>
        <strain evidence="11 12">5Ap</strain>
    </source>
</reference>
<feature type="binding site" evidence="9">
    <location>
        <position position="252"/>
    </location>
    <ligand>
        <name>K(+)</name>
        <dbReference type="ChEBI" id="CHEBI:29103"/>
    </ligand>
</feature>
<dbReference type="GO" id="GO:0005524">
    <property type="term" value="F:ATP binding"/>
    <property type="evidence" value="ECO:0007669"/>
    <property type="project" value="UniProtKB-UniRule"/>
</dbReference>
<feature type="binding site" evidence="9">
    <location>
        <begin position="222"/>
        <end position="227"/>
    </location>
    <ligand>
        <name>ATP</name>
        <dbReference type="ChEBI" id="CHEBI:30616"/>
    </ligand>
</feature>
<comment type="subunit">
    <text evidence="9">Homodimer.</text>
</comment>
<feature type="active site" description="Proton acceptor" evidence="9">
    <location>
        <position position="256"/>
    </location>
</feature>
<dbReference type="Proteomes" id="UP000593818">
    <property type="component" value="Chromosome"/>
</dbReference>
<comment type="activity regulation">
    <text evidence="9">Activated by a monovalent cation that binds near, but not in, the active site. The most likely occupant of the site in vivo is potassium. Ion binding induces a conformational change that may alter substrate affinity.</text>
</comment>
<feature type="binding site" evidence="9">
    <location>
        <position position="142"/>
    </location>
    <ligand>
        <name>substrate</name>
    </ligand>
</feature>
<evidence type="ECO:0000256" key="1">
    <source>
        <dbReference type="ARBA" id="ARBA00022679"/>
    </source>
</evidence>
<gene>
    <name evidence="9" type="primary">rbsK</name>
    <name evidence="11" type="ORF">INP59_21925</name>
</gene>
<dbReference type="Gene3D" id="3.40.1190.20">
    <property type="match status" value="1"/>
</dbReference>
<dbReference type="InterPro" id="IPR011877">
    <property type="entry name" value="Ribokinase"/>
</dbReference>
<evidence type="ECO:0000256" key="2">
    <source>
        <dbReference type="ARBA" id="ARBA00022723"/>
    </source>
</evidence>
<evidence type="ECO:0000256" key="5">
    <source>
        <dbReference type="ARBA" id="ARBA00022840"/>
    </source>
</evidence>
<evidence type="ECO:0000256" key="9">
    <source>
        <dbReference type="HAMAP-Rule" id="MF_01987"/>
    </source>
</evidence>
<comment type="similarity">
    <text evidence="9">Belongs to the carbohydrate kinase PfkB family. Ribokinase subfamily.</text>
</comment>
<dbReference type="Pfam" id="PF00294">
    <property type="entry name" value="PfkB"/>
    <property type="match status" value="1"/>
</dbReference>
<name>A0A7M2XLA8_9NOCA</name>
<dbReference type="AlphaFoldDB" id="A0A7M2XLA8"/>
<organism evidence="11 12">
    <name type="scientific">Rhodococcus pyridinivorans</name>
    <dbReference type="NCBI Taxonomy" id="103816"/>
    <lineage>
        <taxon>Bacteria</taxon>
        <taxon>Bacillati</taxon>
        <taxon>Actinomycetota</taxon>
        <taxon>Actinomycetes</taxon>
        <taxon>Mycobacteriales</taxon>
        <taxon>Nocardiaceae</taxon>
        <taxon>Rhodococcus</taxon>
    </lineage>
</organism>
<evidence type="ECO:0000313" key="11">
    <source>
        <dbReference type="EMBL" id="QOV98449.1"/>
    </source>
</evidence>
<evidence type="ECO:0000256" key="3">
    <source>
        <dbReference type="ARBA" id="ARBA00022741"/>
    </source>
</evidence>
<feature type="binding site" evidence="9">
    <location>
        <position position="291"/>
    </location>
    <ligand>
        <name>K(+)</name>
        <dbReference type="ChEBI" id="CHEBI:29103"/>
    </ligand>
</feature>
<feature type="binding site" evidence="9">
    <location>
        <position position="256"/>
    </location>
    <ligand>
        <name>substrate</name>
    </ligand>
</feature>
<keyword evidence="8 9" id="KW-0119">Carbohydrate metabolism</keyword>
<comment type="catalytic activity">
    <reaction evidence="9">
        <text>D-ribose + ATP = D-ribose 5-phosphate + ADP + H(+)</text>
        <dbReference type="Rhea" id="RHEA:13697"/>
        <dbReference type="ChEBI" id="CHEBI:15378"/>
        <dbReference type="ChEBI" id="CHEBI:30616"/>
        <dbReference type="ChEBI" id="CHEBI:47013"/>
        <dbReference type="ChEBI" id="CHEBI:78346"/>
        <dbReference type="ChEBI" id="CHEBI:456216"/>
        <dbReference type="EC" id="2.7.1.15"/>
    </reaction>
</comment>
<keyword evidence="2 9" id="KW-0479">Metal-binding</keyword>
<comment type="pathway">
    <text evidence="9">Carbohydrate metabolism; D-ribose degradation; D-ribose 5-phosphate from beta-D-ribopyranose: step 2/2.</text>
</comment>
<dbReference type="PRINTS" id="PR00990">
    <property type="entry name" value="RIBOKINASE"/>
</dbReference>
<feature type="binding site" evidence="9">
    <location>
        <begin position="255"/>
        <end position="256"/>
    </location>
    <ligand>
        <name>ATP</name>
        <dbReference type="ChEBI" id="CHEBI:30616"/>
    </ligand>
</feature>
<feature type="binding site" evidence="9">
    <location>
        <position position="250"/>
    </location>
    <ligand>
        <name>K(+)</name>
        <dbReference type="ChEBI" id="CHEBI:29103"/>
    </ligand>
</feature>
<feature type="domain" description="Carbohydrate kinase PfkB" evidence="10">
    <location>
        <begin position="5"/>
        <end position="298"/>
    </location>
</feature>
<keyword evidence="9" id="KW-0963">Cytoplasm</keyword>
<keyword evidence="4 9" id="KW-0418">Kinase</keyword>
<keyword evidence="6 9" id="KW-0460">Magnesium</keyword>